<feature type="domain" description="Zinc finger DksA/TraR C4-type" evidence="5">
    <location>
        <begin position="62"/>
        <end position="91"/>
    </location>
</feature>
<gene>
    <name evidence="6" type="ORF">MF672_019390</name>
</gene>
<sequence length="97" mass="10934">MAGVGSLNDLMRHYDRHLAQLESLRELLHDELSAERPRGSRPARRRVAALEAALERMDRGCYGTCLRCGALIPYEQLAARPERTRCDGCAEHHHKAA</sequence>
<dbReference type="InterPro" id="IPR000962">
    <property type="entry name" value="Znf_DskA_TraR"/>
</dbReference>
<dbReference type="Pfam" id="PF01258">
    <property type="entry name" value="zf-dskA_traR"/>
    <property type="match status" value="1"/>
</dbReference>
<accession>A0ABT0FUV7</accession>
<keyword evidence="7" id="KW-1185">Reference proteome</keyword>
<dbReference type="RefSeq" id="WP_242382454.1">
    <property type="nucleotide sequence ID" value="NZ_JAKRKC020000001.1"/>
</dbReference>
<organism evidence="6 7">
    <name type="scientific">Actinomadura luzonensis</name>
    <dbReference type="NCBI Taxonomy" id="2805427"/>
    <lineage>
        <taxon>Bacteria</taxon>
        <taxon>Bacillati</taxon>
        <taxon>Actinomycetota</taxon>
        <taxon>Actinomycetes</taxon>
        <taxon>Streptosporangiales</taxon>
        <taxon>Thermomonosporaceae</taxon>
        <taxon>Actinomadura</taxon>
    </lineage>
</organism>
<keyword evidence="1" id="KW-0479">Metal-binding</keyword>
<dbReference type="SUPFAM" id="SSF57716">
    <property type="entry name" value="Glucocorticoid receptor-like (DNA-binding domain)"/>
    <property type="match status" value="1"/>
</dbReference>
<feature type="zinc finger region" description="dksA C4-type" evidence="4">
    <location>
        <begin position="65"/>
        <end position="89"/>
    </location>
</feature>
<evidence type="ECO:0000313" key="7">
    <source>
        <dbReference type="Proteomes" id="UP001317259"/>
    </source>
</evidence>
<evidence type="ECO:0000256" key="1">
    <source>
        <dbReference type="ARBA" id="ARBA00022723"/>
    </source>
</evidence>
<comment type="caution">
    <text evidence="6">The sequence shown here is derived from an EMBL/GenBank/DDBJ whole genome shotgun (WGS) entry which is preliminary data.</text>
</comment>
<evidence type="ECO:0000256" key="4">
    <source>
        <dbReference type="PROSITE-ProRule" id="PRU00510"/>
    </source>
</evidence>
<dbReference type="Gene3D" id="1.20.120.910">
    <property type="entry name" value="DksA, coiled-coil domain"/>
    <property type="match status" value="1"/>
</dbReference>
<evidence type="ECO:0000256" key="2">
    <source>
        <dbReference type="ARBA" id="ARBA00022771"/>
    </source>
</evidence>
<name>A0ABT0FUV7_9ACTN</name>
<reference evidence="6 7" key="1">
    <citation type="submission" date="2022-04" db="EMBL/GenBank/DDBJ databases">
        <title>Genome draft of Actinomadura sp. ATCC 31491.</title>
        <authorList>
            <person name="Shi X."/>
            <person name="Du Y."/>
        </authorList>
    </citation>
    <scope>NUCLEOTIDE SEQUENCE [LARGE SCALE GENOMIC DNA]</scope>
    <source>
        <strain evidence="6 7">ATCC 31491</strain>
    </source>
</reference>
<evidence type="ECO:0000259" key="5">
    <source>
        <dbReference type="Pfam" id="PF01258"/>
    </source>
</evidence>
<protein>
    <submittedName>
        <fullName evidence="6">TraR/DksA C4-type zinc finger protein</fullName>
    </submittedName>
</protein>
<keyword evidence="2" id="KW-0863">Zinc-finger</keyword>
<proteinExistence type="predicted"/>
<keyword evidence="3" id="KW-0862">Zinc</keyword>
<dbReference type="EMBL" id="JAKRKC020000001">
    <property type="protein sequence ID" value="MCK2215943.1"/>
    <property type="molecule type" value="Genomic_DNA"/>
</dbReference>
<evidence type="ECO:0000313" key="6">
    <source>
        <dbReference type="EMBL" id="MCK2215943.1"/>
    </source>
</evidence>
<dbReference type="PROSITE" id="PS51128">
    <property type="entry name" value="ZF_DKSA_2"/>
    <property type="match status" value="1"/>
</dbReference>
<evidence type="ECO:0000256" key="3">
    <source>
        <dbReference type="ARBA" id="ARBA00022833"/>
    </source>
</evidence>
<dbReference type="Proteomes" id="UP001317259">
    <property type="component" value="Unassembled WGS sequence"/>
</dbReference>